<dbReference type="GO" id="GO:0005737">
    <property type="term" value="C:cytoplasm"/>
    <property type="evidence" value="ECO:0000318"/>
    <property type="project" value="GO_Central"/>
</dbReference>
<gene>
    <name evidence="2" type="ORF">AMTR_s00017p00184690</name>
</gene>
<dbReference type="OMA" id="TFPDPNF"/>
<dbReference type="GO" id="GO:0010197">
    <property type="term" value="P:polar nucleus fusion"/>
    <property type="evidence" value="ECO:0007669"/>
    <property type="project" value="EnsemblPlants"/>
</dbReference>
<dbReference type="OrthoDB" id="360540at2759"/>
<dbReference type="GO" id="GO:0006260">
    <property type="term" value="P:DNA replication"/>
    <property type="evidence" value="ECO:0007669"/>
    <property type="project" value="EnsemblPlants"/>
</dbReference>
<dbReference type="STRING" id="13333.W1PF68"/>
<dbReference type="PANTHER" id="PTHR15323:SF6">
    <property type="entry name" value="CELL DIVISION CYCLE PROTEIN 123 HOMOLOG"/>
    <property type="match status" value="1"/>
</dbReference>
<comment type="similarity">
    <text evidence="1">Belongs to the CDC123 family.</text>
</comment>
<dbReference type="HOGENOM" id="CLU_034402_1_0_1"/>
<dbReference type="GO" id="GO:0071897">
    <property type="term" value="P:DNA biosynthetic process"/>
    <property type="evidence" value="ECO:0007669"/>
    <property type="project" value="EnsemblPlants"/>
</dbReference>
<dbReference type="AlphaFoldDB" id="W1PF68"/>
<proteinExistence type="inferred from homology"/>
<dbReference type="Gramene" id="ERN08622">
    <property type="protein sequence ID" value="ERN08622"/>
    <property type="gene ID" value="AMTR_s00017p00184690"/>
</dbReference>
<sequence length="382" mass="44148">MKEEELWKCQIQDWYPKFKAVSIKTLFHKLPEPFVEYLMDDSGPFVLPKTISNQDALPHRLKPTCPELQGEDYHPWEEEKEENEDEEDTPSFPELELTVNQSIEILGRSVFPKLNWSAPKDTAWISPNGTLRCTCFSEIALLLRSSDSLVHDLCHAFDSCEDKSCSRPPQFYLALRKWYGGLRPEMEFRCFVRGGLLVGISQREITGFYPSVFEEQPNLESLVFEFFEEHVVEKFELENYTFDVYVTKDRRAKLIDFNPWGAFTLPLLFSWEELEKNFDELVKTNDALDADEEGTSETFERVSIEGCSKNVRISAGSKMLRLRERGYHVDFRVVVSEGAVQPGLRAMSGVPYDYIDAAPGSAWDQFLKNADEELQRQGLELD</sequence>
<evidence type="ECO:0008006" key="4">
    <source>
        <dbReference type="Google" id="ProtNLM"/>
    </source>
</evidence>
<protein>
    <recommendedName>
        <fullName evidence="4">Cell division cycle protein 123 homolog</fullName>
    </recommendedName>
</protein>
<dbReference type="Proteomes" id="UP000017836">
    <property type="component" value="Unassembled WGS sequence"/>
</dbReference>
<dbReference type="GO" id="GO:0032153">
    <property type="term" value="C:cell division site"/>
    <property type="evidence" value="ECO:0007669"/>
    <property type="project" value="EnsemblPlants"/>
</dbReference>
<dbReference type="PANTHER" id="PTHR15323">
    <property type="entry name" value="D123 PROTEIN"/>
    <property type="match status" value="1"/>
</dbReference>
<evidence type="ECO:0000313" key="3">
    <source>
        <dbReference type="Proteomes" id="UP000017836"/>
    </source>
</evidence>
<dbReference type="EMBL" id="KI393256">
    <property type="protein sequence ID" value="ERN08622.1"/>
    <property type="molecule type" value="Genomic_DNA"/>
</dbReference>
<dbReference type="InterPro" id="IPR009772">
    <property type="entry name" value="CDC123"/>
</dbReference>
<evidence type="ECO:0000256" key="1">
    <source>
        <dbReference type="ARBA" id="ARBA00011047"/>
    </source>
</evidence>
<reference evidence="3" key="1">
    <citation type="journal article" date="2013" name="Science">
        <title>The Amborella genome and the evolution of flowering plants.</title>
        <authorList>
            <consortium name="Amborella Genome Project"/>
        </authorList>
    </citation>
    <scope>NUCLEOTIDE SEQUENCE [LARGE SCALE GENOMIC DNA]</scope>
</reference>
<name>W1PF68_AMBTC</name>
<dbReference type="GO" id="GO:0043073">
    <property type="term" value="C:germ cell nucleus"/>
    <property type="evidence" value="ECO:0007669"/>
    <property type="project" value="EnsemblPlants"/>
</dbReference>
<dbReference type="GO" id="GO:0051726">
    <property type="term" value="P:regulation of cell cycle"/>
    <property type="evidence" value="ECO:0007669"/>
    <property type="project" value="EnsemblPlants"/>
</dbReference>
<accession>W1PF68</accession>
<evidence type="ECO:0000313" key="2">
    <source>
        <dbReference type="EMBL" id="ERN08622.1"/>
    </source>
</evidence>
<keyword evidence="3" id="KW-1185">Reference proteome</keyword>
<dbReference type="KEGG" id="atr:18436756"/>
<dbReference type="Pfam" id="PF07065">
    <property type="entry name" value="D123"/>
    <property type="match status" value="1"/>
</dbReference>
<dbReference type="eggNOG" id="KOG2983">
    <property type="taxonomic scope" value="Eukaryota"/>
</dbReference>
<organism evidence="2 3">
    <name type="scientific">Amborella trichopoda</name>
    <dbReference type="NCBI Taxonomy" id="13333"/>
    <lineage>
        <taxon>Eukaryota</taxon>
        <taxon>Viridiplantae</taxon>
        <taxon>Streptophyta</taxon>
        <taxon>Embryophyta</taxon>
        <taxon>Tracheophyta</taxon>
        <taxon>Spermatophyta</taxon>
        <taxon>Magnoliopsida</taxon>
        <taxon>Amborellales</taxon>
        <taxon>Amborellaceae</taxon>
        <taxon>Amborella</taxon>
    </lineage>
</organism>